<feature type="transmembrane region" description="Helical" evidence="6">
    <location>
        <begin position="130"/>
        <end position="154"/>
    </location>
</feature>
<name>A0A9J6GDH1_HAELO</name>
<dbReference type="Proteomes" id="UP000821853">
    <property type="component" value="Chromosome 4"/>
</dbReference>
<dbReference type="GO" id="GO:0055085">
    <property type="term" value="P:transmembrane transport"/>
    <property type="evidence" value="ECO:0007669"/>
    <property type="project" value="InterPro"/>
</dbReference>
<evidence type="ECO:0000313" key="8">
    <source>
        <dbReference type="EMBL" id="KAH9373557.1"/>
    </source>
</evidence>
<reference evidence="8 9" key="1">
    <citation type="journal article" date="2020" name="Cell">
        <title>Large-Scale Comparative Analyses of Tick Genomes Elucidate Their Genetic Diversity and Vector Capacities.</title>
        <authorList>
            <consortium name="Tick Genome and Microbiome Consortium (TIGMIC)"/>
            <person name="Jia N."/>
            <person name="Wang J."/>
            <person name="Shi W."/>
            <person name="Du L."/>
            <person name="Sun Y."/>
            <person name="Zhan W."/>
            <person name="Jiang J.F."/>
            <person name="Wang Q."/>
            <person name="Zhang B."/>
            <person name="Ji P."/>
            <person name="Bell-Sakyi L."/>
            <person name="Cui X.M."/>
            <person name="Yuan T.T."/>
            <person name="Jiang B.G."/>
            <person name="Yang W.F."/>
            <person name="Lam T.T."/>
            <person name="Chang Q.C."/>
            <person name="Ding S.J."/>
            <person name="Wang X.J."/>
            <person name="Zhu J.G."/>
            <person name="Ruan X.D."/>
            <person name="Zhao L."/>
            <person name="Wei J.T."/>
            <person name="Ye R.Z."/>
            <person name="Que T.C."/>
            <person name="Du C.H."/>
            <person name="Zhou Y.H."/>
            <person name="Cheng J.X."/>
            <person name="Dai P.F."/>
            <person name="Guo W.B."/>
            <person name="Han X.H."/>
            <person name="Huang E.J."/>
            <person name="Li L.F."/>
            <person name="Wei W."/>
            <person name="Gao Y.C."/>
            <person name="Liu J.Z."/>
            <person name="Shao H.Z."/>
            <person name="Wang X."/>
            <person name="Wang C.C."/>
            <person name="Yang T.C."/>
            <person name="Huo Q.B."/>
            <person name="Li W."/>
            <person name="Chen H.Y."/>
            <person name="Chen S.E."/>
            <person name="Zhou L.G."/>
            <person name="Ni X.B."/>
            <person name="Tian J.H."/>
            <person name="Sheng Y."/>
            <person name="Liu T."/>
            <person name="Pan Y.S."/>
            <person name="Xia L.Y."/>
            <person name="Li J."/>
            <person name="Zhao F."/>
            <person name="Cao W.C."/>
        </authorList>
    </citation>
    <scope>NUCLEOTIDE SEQUENCE [LARGE SCALE GENOMIC DNA]</scope>
    <source>
        <strain evidence="8">HaeL-2018</strain>
    </source>
</reference>
<sequence length="194" mass="20856">MFRLVKAAVCDHLLHSVSRTRKNVASQRCRGGYALEVHLESSSSGVSQEHQQVSLSLDVSAFTELTQLGLLMGGAVLLGLYVLIVFELVHRTLAAMLAATAAIACLALIGDRPSLAKVMSWLDVETLSLLFGMMVLVAILCETGFFDYAAVVAFRVARGRVWPLVTTLCATTALVSAFLDNVTTILLMTPATIK</sequence>
<dbReference type="InterPro" id="IPR051475">
    <property type="entry name" value="Diverse_Ion_Transporter"/>
</dbReference>
<comment type="caution">
    <text evidence="8">The sequence shown here is derived from an EMBL/GenBank/DDBJ whole genome shotgun (WGS) entry which is preliminary data.</text>
</comment>
<dbReference type="InterPro" id="IPR004680">
    <property type="entry name" value="Cit_transptr-like_dom"/>
</dbReference>
<keyword evidence="3 6" id="KW-0812">Transmembrane</keyword>
<evidence type="ECO:0000256" key="6">
    <source>
        <dbReference type="SAM" id="Phobius"/>
    </source>
</evidence>
<evidence type="ECO:0000256" key="5">
    <source>
        <dbReference type="ARBA" id="ARBA00023136"/>
    </source>
</evidence>
<feature type="transmembrane region" description="Helical" evidence="6">
    <location>
        <begin position="161"/>
        <end position="179"/>
    </location>
</feature>
<evidence type="ECO:0000256" key="2">
    <source>
        <dbReference type="ARBA" id="ARBA00022448"/>
    </source>
</evidence>
<keyword evidence="2" id="KW-0813">Transport</keyword>
<feature type="transmembrane region" description="Helical" evidence="6">
    <location>
        <begin position="65"/>
        <end position="86"/>
    </location>
</feature>
<dbReference type="VEuPathDB" id="VectorBase:HLOH_047354"/>
<keyword evidence="5 6" id="KW-0472">Membrane</keyword>
<gene>
    <name evidence="8" type="ORF">HPB48_014846</name>
</gene>
<comment type="subcellular location">
    <subcellularLocation>
        <location evidence="1">Membrane</location>
        <topology evidence="1">Multi-pass membrane protein</topology>
    </subcellularLocation>
</comment>
<dbReference type="AlphaFoldDB" id="A0A9J6GDH1"/>
<dbReference type="OrthoDB" id="442352at2759"/>
<protein>
    <recommendedName>
        <fullName evidence="7">Citrate transporter-like domain-containing protein</fullName>
    </recommendedName>
</protein>
<evidence type="ECO:0000259" key="7">
    <source>
        <dbReference type="Pfam" id="PF03600"/>
    </source>
</evidence>
<feature type="transmembrane region" description="Helical" evidence="6">
    <location>
        <begin position="93"/>
        <end position="110"/>
    </location>
</feature>
<dbReference type="EMBL" id="JABSTR010000006">
    <property type="protein sequence ID" value="KAH9373557.1"/>
    <property type="molecule type" value="Genomic_DNA"/>
</dbReference>
<evidence type="ECO:0000256" key="1">
    <source>
        <dbReference type="ARBA" id="ARBA00004141"/>
    </source>
</evidence>
<proteinExistence type="predicted"/>
<keyword evidence="4 6" id="KW-1133">Transmembrane helix</keyword>
<accession>A0A9J6GDH1</accession>
<keyword evidence="9" id="KW-1185">Reference proteome</keyword>
<feature type="domain" description="Citrate transporter-like" evidence="7">
    <location>
        <begin position="81"/>
        <end position="193"/>
    </location>
</feature>
<organism evidence="8 9">
    <name type="scientific">Haemaphysalis longicornis</name>
    <name type="common">Bush tick</name>
    <dbReference type="NCBI Taxonomy" id="44386"/>
    <lineage>
        <taxon>Eukaryota</taxon>
        <taxon>Metazoa</taxon>
        <taxon>Ecdysozoa</taxon>
        <taxon>Arthropoda</taxon>
        <taxon>Chelicerata</taxon>
        <taxon>Arachnida</taxon>
        <taxon>Acari</taxon>
        <taxon>Parasitiformes</taxon>
        <taxon>Ixodida</taxon>
        <taxon>Ixodoidea</taxon>
        <taxon>Ixodidae</taxon>
        <taxon>Haemaphysalinae</taxon>
        <taxon>Haemaphysalis</taxon>
    </lineage>
</organism>
<dbReference type="GO" id="GO:0016020">
    <property type="term" value="C:membrane"/>
    <property type="evidence" value="ECO:0007669"/>
    <property type="project" value="UniProtKB-SubCell"/>
</dbReference>
<evidence type="ECO:0000256" key="3">
    <source>
        <dbReference type="ARBA" id="ARBA00022692"/>
    </source>
</evidence>
<dbReference type="PANTHER" id="PTHR43568:SF1">
    <property type="entry name" value="P PROTEIN"/>
    <property type="match status" value="1"/>
</dbReference>
<evidence type="ECO:0000313" key="9">
    <source>
        <dbReference type="Proteomes" id="UP000821853"/>
    </source>
</evidence>
<evidence type="ECO:0000256" key="4">
    <source>
        <dbReference type="ARBA" id="ARBA00022989"/>
    </source>
</evidence>
<dbReference type="PANTHER" id="PTHR43568">
    <property type="entry name" value="P PROTEIN"/>
    <property type="match status" value="1"/>
</dbReference>
<dbReference type="Pfam" id="PF03600">
    <property type="entry name" value="CitMHS"/>
    <property type="match status" value="1"/>
</dbReference>